<keyword evidence="3 5" id="KW-0479">Metal-binding</keyword>
<dbReference type="SUPFAM" id="SSF88723">
    <property type="entry name" value="PIN domain-like"/>
    <property type="match status" value="1"/>
</dbReference>
<dbReference type="InterPro" id="IPR029060">
    <property type="entry name" value="PIN-like_dom_sf"/>
</dbReference>
<dbReference type="EC" id="3.1.-.-" evidence="5"/>
<organism evidence="7 8">
    <name type="scientific">Phyllobacterium zundukense</name>
    <dbReference type="NCBI Taxonomy" id="1867719"/>
    <lineage>
        <taxon>Bacteria</taxon>
        <taxon>Pseudomonadati</taxon>
        <taxon>Pseudomonadota</taxon>
        <taxon>Alphaproteobacteria</taxon>
        <taxon>Hyphomicrobiales</taxon>
        <taxon>Phyllobacteriaceae</taxon>
        <taxon>Phyllobacterium</taxon>
    </lineage>
</organism>
<dbReference type="GO" id="GO:0090729">
    <property type="term" value="F:toxin activity"/>
    <property type="evidence" value="ECO:0007669"/>
    <property type="project" value="UniProtKB-KW"/>
</dbReference>
<evidence type="ECO:0000256" key="2">
    <source>
        <dbReference type="ARBA" id="ARBA00022722"/>
    </source>
</evidence>
<reference evidence="7 8" key="1">
    <citation type="journal article" date="2017" name="Int J Environ Stud">
        <title>Does the Miocene-Pliocene relict legume Oxytropis triphylla form nitrogen-fixing nodules with a combination of bacterial strains?</title>
        <authorList>
            <person name="Safronova V."/>
            <person name="Belimov A."/>
            <person name="Sazanova A."/>
            <person name="Kuznetsova I."/>
            <person name="Popova J."/>
            <person name="Andronov E."/>
            <person name="Verkhozina A."/>
            <person name="Tikhonovich I."/>
        </authorList>
    </citation>
    <scope>NUCLEOTIDE SEQUENCE [LARGE SCALE GENOMIC DNA]</scope>
    <source>
        <strain evidence="7 8">Tri-38</strain>
    </source>
</reference>
<dbReference type="Gene3D" id="3.40.50.1010">
    <property type="entry name" value="5'-nuclease"/>
    <property type="match status" value="1"/>
</dbReference>
<feature type="binding site" evidence="5">
    <location>
        <position position="105"/>
    </location>
    <ligand>
        <name>Mg(2+)</name>
        <dbReference type="ChEBI" id="CHEBI:18420"/>
    </ligand>
</feature>
<proteinExistence type="inferred from homology"/>
<comment type="similarity">
    <text evidence="5">Belongs to the PINc/VapC protein family.</text>
</comment>
<dbReference type="Pfam" id="PF01850">
    <property type="entry name" value="PIN"/>
    <property type="match status" value="1"/>
</dbReference>
<dbReference type="InterPro" id="IPR002716">
    <property type="entry name" value="PIN_dom"/>
</dbReference>
<evidence type="ECO:0000313" key="7">
    <source>
        <dbReference type="EMBL" id="PIO46719.1"/>
    </source>
</evidence>
<sequence length="140" mass="15427">MLYVDTSVFVTAFTTEAGSYRMQDWRAAQNIEELTTSEWTIAEFSSALSAKLRTKQIEIFHRNSALVLFAHMTRSSVKILQITGTHFHSAAQLADQYALGIRAGDALHLAVAIDHNATLCTLDKKLAEGGKAMGARTRLL</sequence>
<dbReference type="RefSeq" id="WP_099999145.1">
    <property type="nucleotide sequence ID" value="NZ_CP017940.1"/>
</dbReference>
<keyword evidence="8" id="KW-1185">Reference proteome</keyword>
<dbReference type="Proteomes" id="UP000232163">
    <property type="component" value="Unassembled WGS sequence"/>
</dbReference>
<keyword evidence="4 5" id="KW-0378">Hydrolase</keyword>
<dbReference type="CDD" id="cd09874">
    <property type="entry name" value="PIN_MT3492-like"/>
    <property type="match status" value="1"/>
</dbReference>
<gene>
    <name evidence="5" type="primary">vapC</name>
    <name evidence="7" type="ORF">B5P45_02665</name>
</gene>
<keyword evidence="2 5" id="KW-0540">Nuclease</keyword>
<protein>
    <recommendedName>
        <fullName evidence="5">Ribonuclease VapC</fullName>
        <shortName evidence="5">RNase VapC</shortName>
        <ecNumber evidence="5">3.1.-.-</ecNumber>
    </recommendedName>
    <alternativeName>
        <fullName evidence="5">Toxin VapC</fullName>
    </alternativeName>
</protein>
<comment type="cofactor">
    <cofactor evidence="5">
        <name>Mg(2+)</name>
        <dbReference type="ChEBI" id="CHEBI:18420"/>
    </cofactor>
</comment>
<evidence type="ECO:0000256" key="4">
    <source>
        <dbReference type="ARBA" id="ARBA00022801"/>
    </source>
</evidence>
<evidence type="ECO:0000256" key="5">
    <source>
        <dbReference type="HAMAP-Rule" id="MF_00265"/>
    </source>
</evidence>
<keyword evidence="5" id="KW-0800">Toxin</keyword>
<evidence type="ECO:0000313" key="8">
    <source>
        <dbReference type="Proteomes" id="UP000232163"/>
    </source>
</evidence>
<comment type="function">
    <text evidence="5">Toxic component of a toxin-antitoxin (TA) system. An RNase.</text>
</comment>
<name>A0A2N9W4Q1_9HYPH</name>
<dbReference type="GO" id="GO:0016787">
    <property type="term" value="F:hydrolase activity"/>
    <property type="evidence" value="ECO:0007669"/>
    <property type="project" value="UniProtKB-KW"/>
</dbReference>
<dbReference type="KEGG" id="pht:BLM14_09410"/>
<evidence type="ECO:0000259" key="6">
    <source>
        <dbReference type="Pfam" id="PF01850"/>
    </source>
</evidence>
<dbReference type="EMBL" id="MZMT01000003">
    <property type="protein sequence ID" value="PIO46719.1"/>
    <property type="molecule type" value="Genomic_DNA"/>
</dbReference>
<evidence type="ECO:0000256" key="1">
    <source>
        <dbReference type="ARBA" id="ARBA00022649"/>
    </source>
</evidence>
<dbReference type="AlphaFoldDB" id="A0A2N9W4Q1"/>
<keyword evidence="5" id="KW-0460">Magnesium</keyword>
<dbReference type="InterPro" id="IPR022907">
    <property type="entry name" value="VapC_family"/>
</dbReference>
<feature type="domain" description="PIN" evidence="6">
    <location>
        <begin position="3"/>
        <end position="128"/>
    </location>
</feature>
<accession>A0A2N9W4Q1</accession>
<dbReference type="GO" id="GO:0000287">
    <property type="term" value="F:magnesium ion binding"/>
    <property type="evidence" value="ECO:0007669"/>
    <property type="project" value="UniProtKB-UniRule"/>
</dbReference>
<feature type="binding site" evidence="5">
    <location>
        <position position="5"/>
    </location>
    <ligand>
        <name>Mg(2+)</name>
        <dbReference type="ChEBI" id="CHEBI:18420"/>
    </ligand>
</feature>
<dbReference type="HAMAP" id="MF_00265">
    <property type="entry name" value="VapC_Nob1"/>
    <property type="match status" value="1"/>
</dbReference>
<keyword evidence="1 5" id="KW-1277">Toxin-antitoxin system</keyword>
<dbReference type="GO" id="GO:0004540">
    <property type="term" value="F:RNA nuclease activity"/>
    <property type="evidence" value="ECO:0007669"/>
    <property type="project" value="InterPro"/>
</dbReference>
<comment type="caution">
    <text evidence="7">The sequence shown here is derived from an EMBL/GenBank/DDBJ whole genome shotgun (WGS) entry which is preliminary data.</text>
</comment>
<dbReference type="OrthoDB" id="7204339at2"/>
<evidence type="ECO:0000256" key="3">
    <source>
        <dbReference type="ARBA" id="ARBA00022723"/>
    </source>
</evidence>